<dbReference type="SMART" id="SM00382">
    <property type="entry name" value="AAA"/>
    <property type="match status" value="2"/>
</dbReference>
<evidence type="ECO:0000256" key="7">
    <source>
        <dbReference type="SAM" id="MobiDB-lite"/>
    </source>
</evidence>
<dbReference type="AlphaFoldDB" id="A0A0M4U5Z6"/>
<dbReference type="InterPro" id="IPR004176">
    <property type="entry name" value="Clp_R_N"/>
</dbReference>
<dbReference type="InterPro" id="IPR036628">
    <property type="entry name" value="Clp_N_dom_sf"/>
</dbReference>
<dbReference type="GO" id="GO:0016887">
    <property type="term" value="F:ATP hydrolysis activity"/>
    <property type="evidence" value="ECO:0007669"/>
    <property type="project" value="InterPro"/>
</dbReference>
<dbReference type="CDD" id="cd19499">
    <property type="entry name" value="RecA-like_ClpB_Hsp104-like"/>
    <property type="match status" value="1"/>
</dbReference>
<evidence type="ECO:0000256" key="1">
    <source>
        <dbReference type="ARBA" id="ARBA00008675"/>
    </source>
</evidence>
<dbReference type="PANTHER" id="PTHR11638:SF111">
    <property type="entry name" value="ATP-DEPENDENT CLP PROTEASE ATP-BINDING SUBUNIT CLPA"/>
    <property type="match status" value="1"/>
</dbReference>
<dbReference type="InterPro" id="IPR013461">
    <property type="entry name" value="ClpA"/>
</dbReference>
<dbReference type="PANTHER" id="PTHR11638">
    <property type="entry name" value="ATP-DEPENDENT CLP PROTEASE"/>
    <property type="match status" value="1"/>
</dbReference>
<dbReference type="PROSITE" id="PS00871">
    <property type="entry name" value="CLPAB_2"/>
    <property type="match status" value="1"/>
</dbReference>
<keyword evidence="2 6" id="KW-0677">Repeat</keyword>
<keyword evidence="3" id="KW-0547">Nucleotide-binding</keyword>
<dbReference type="RefSeq" id="WP_062535906.1">
    <property type="nucleotide sequence ID" value="NZ_CP012678.1"/>
</dbReference>
<dbReference type="NCBIfam" id="TIGR02639">
    <property type="entry name" value="ClpA"/>
    <property type="match status" value="1"/>
</dbReference>
<dbReference type="STRING" id="45610.AOC03_10815"/>
<keyword evidence="9" id="KW-0645">Protease</keyword>
<evidence type="ECO:0000256" key="6">
    <source>
        <dbReference type="PROSITE-ProRule" id="PRU01251"/>
    </source>
</evidence>
<dbReference type="OrthoDB" id="9803641at2"/>
<reference evidence="9 10" key="1">
    <citation type="submission" date="2015-09" db="EMBL/GenBank/DDBJ databases">
        <title>Complete genome of Psychrobacter urativorans R10.10B.</title>
        <authorList>
            <person name="See-Too W.S."/>
            <person name="Chan K.G."/>
        </authorList>
    </citation>
    <scope>NUCLEOTIDE SEQUENCE [LARGE SCALE GENOMIC DNA]</scope>
    <source>
        <strain evidence="9 10">R10.10B</strain>
    </source>
</reference>
<evidence type="ECO:0000256" key="4">
    <source>
        <dbReference type="ARBA" id="ARBA00022840"/>
    </source>
</evidence>
<dbReference type="CDD" id="cd00009">
    <property type="entry name" value="AAA"/>
    <property type="match status" value="1"/>
</dbReference>
<feature type="compositionally biased region" description="Basic and acidic residues" evidence="7">
    <location>
        <begin position="156"/>
        <end position="169"/>
    </location>
</feature>
<dbReference type="Pfam" id="PF17871">
    <property type="entry name" value="AAA_lid_9"/>
    <property type="match status" value="1"/>
</dbReference>
<dbReference type="InterPro" id="IPR003593">
    <property type="entry name" value="AAA+_ATPase"/>
</dbReference>
<dbReference type="Gene3D" id="1.10.1780.10">
    <property type="entry name" value="Clp, N-terminal domain"/>
    <property type="match status" value="1"/>
</dbReference>
<dbReference type="GO" id="GO:0006508">
    <property type="term" value="P:proteolysis"/>
    <property type="evidence" value="ECO:0007669"/>
    <property type="project" value="UniProtKB-KW"/>
</dbReference>
<dbReference type="KEGG" id="pur:AOC03_10815"/>
<dbReference type="GO" id="GO:0034605">
    <property type="term" value="P:cellular response to heat"/>
    <property type="evidence" value="ECO:0007669"/>
    <property type="project" value="TreeGrafter"/>
</dbReference>
<dbReference type="GO" id="GO:0008233">
    <property type="term" value="F:peptidase activity"/>
    <property type="evidence" value="ECO:0007669"/>
    <property type="project" value="UniProtKB-KW"/>
</dbReference>
<sequence length="848" mass="93762">MLSRHLEVSLRLAMTLARQKSHEYLTVEHLLLALLENTHAANTLNACNANISGLRTELEAYINKHTPTIDVDIEQSPQPTQSFDRILQRAIFHVQSIGGGRLVEGSDILVSMFSEHDTYAVYLLKKQGISRLELTQYLSHGQDKDEPSEPRASMTGDRRTASEKTSKDPLVEFASNLNQRAAEGKTDPLIGRGPEIERAAQVLCRRRKNNPLLVGEPGVGKTSIAEGLAWLIINNKAPKPLSGCVIYSLDIGALIAGTKYRGDFEKRMKALLDALKNKPNAILFIDEIHMIIGAGSSMSSNMDVSNLIKPALANGELRCVGSTTFTEYRQVFEKDHALSRRFQKIDVKEPSIDESIDILRGLKPRYEEFHNVEYTDAALVSAVQLSAKHIHERFLPDKAIDVIDEAGAYKRLGVIPDADDINTEDSLIADLEQVLNADDIDDDADTDNEMQNEVASAKADDQSKTADRSQKVPNKKPPMKIDVADIEAIVAKLARIPPKSVSSDDKGVLKHLDRDLKRLVFGQDEAIATLADAIKLSRAGLKAPEKPIGSFMFAGPTGVGKTEVSRQLANLLGVELVRFDMSEYMEAHTASRLIGAPPGYVGYDQGGLLTEKINQHPHCVLLFDEIEKAHPDVFNLLLQVMDHGTLTDNNGRIASFKQVIVIMTTNVGAESISRSSMGFTEQDHSRDNNESLKRVFSPEFRNRLDAIIQFNPLDTSVVVSVVDKFLVELQVQLDDKQVTLEIDDEVREYLAEKGYDRLMGARPMQRLIQDEIKKPLANMILFGDLVNGGVVHLTLEPKETDAEGVSIEKTSFNNSNNMQSDKGSADSRIILTVVETHEPHSDSESLAS</sequence>
<dbReference type="Pfam" id="PF00004">
    <property type="entry name" value="AAA"/>
    <property type="match status" value="1"/>
</dbReference>
<keyword evidence="10" id="KW-1185">Reference proteome</keyword>
<feature type="compositionally biased region" description="Acidic residues" evidence="7">
    <location>
        <begin position="440"/>
        <end position="450"/>
    </location>
</feature>
<dbReference type="InterPro" id="IPR027417">
    <property type="entry name" value="P-loop_NTPase"/>
</dbReference>
<dbReference type="SUPFAM" id="SSF81923">
    <property type="entry name" value="Double Clp-N motif"/>
    <property type="match status" value="1"/>
</dbReference>
<dbReference type="SMART" id="SM01086">
    <property type="entry name" value="ClpB_D2-small"/>
    <property type="match status" value="1"/>
</dbReference>
<evidence type="ECO:0000256" key="3">
    <source>
        <dbReference type="ARBA" id="ARBA00022741"/>
    </source>
</evidence>
<dbReference type="InterPro" id="IPR041546">
    <property type="entry name" value="ClpA/ClpB_AAA_lid"/>
</dbReference>
<dbReference type="FunFam" id="3.40.50.300:FF:000025">
    <property type="entry name" value="ATP-dependent Clp protease subunit"/>
    <property type="match status" value="1"/>
</dbReference>
<evidence type="ECO:0000313" key="10">
    <source>
        <dbReference type="Proteomes" id="UP000059847"/>
    </source>
</evidence>
<dbReference type="Gene3D" id="3.40.50.300">
    <property type="entry name" value="P-loop containing nucleotide triphosphate hydrolases"/>
    <property type="match status" value="2"/>
</dbReference>
<dbReference type="SUPFAM" id="SSF52540">
    <property type="entry name" value="P-loop containing nucleoside triphosphate hydrolases"/>
    <property type="match status" value="2"/>
</dbReference>
<feature type="region of interest" description="Disordered" evidence="7">
    <location>
        <begin position="140"/>
        <end position="169"/>
    </location>
</feature>
<dbReference type="InterPro" id="IPR003959">
    <property type="entry name" value="ATPase_AAA_core"/>
</dbReference>
<dbReference type="PROSITE" id="PS51903">
    <property type="entry name" value="CLP_R"/>
    <property type="match status" value="1"/>
</dbReference>
<accession>A0A0M4U5Z6</accession>
<name>A0A0M4U5Z6_9GAMM</name>
<dbReference type="InterPro" id="IPR001270">
    <property type="entry name" value="ClpA/B"/>
</dbReference>
<protein>
    <submittedName>
        <fullName evidence="9">ATP-dependent Clp protease ATP-binding subunit ClpA</fullName>
    </submittedName>
</protein>
<dbReference type="InterPro" id="IPR050130">
    <property type="entry name" value="ClpA_ClpB"/>
</dbReference>
<keyword evidence="5" id="KW-0143">Chaperone</keyword>
<dbReference type="InterPro" id="IPR019489">
    <property type="entry name" value="Clp_ATPase_C"/>
</dbReference>
<keyword evidence="9" id="KW-0378">Hydrolase</keyword>
<evidence type="ECO:0000259" key="8">
    <source>
        <dbReference type="PROSITE" id="PS51903"/>
    </source>
</evidence>
<dbReference type="Pfam" id="PF07724">
    <property type="entry name" value="AAA_2"/>
    <property type="match status" value="1"/>
</dbReference>
<dbReference type="Gene3D" id="1.10.8.60">
    <property type="match status" value="2"/>
</dbReference>
<dbReference type="Pfam" id="PF02861">
    <property type="entry name" value="Clp_N"/>
    <property type="match status" value="1"/>
</dbReference>
<evidence type="ECO:0000256" key="2">
    <source>
        <dbReference type="ARBA" id="ARBA00022737"/>
    </source>
</evidence>
<gene>
    <name evidence="9" type="ORF">AOC03_10815</name>
</gene>
<feature type="domain" description="Clp R" evidence="8">
    <location>
        <begin position="1"/>
        <end position="145"/>
    </location>
</feature>
<dbReference type="GO" id="GO:0043335">
    <property type="term" value="P:protein unfolding"/>
    <property type="evidence" value="ECO:0007669"/>
    <property type="project" value="InterPro"/>
</dbReference>
<dbReference type="Gene3D" id="4.10.860.10">
    <property type="entry name" value="UVR domain"/>
    <property type="match status" value="1"/>
</dbReference>
<dbReference type="InterPro" id="IPR028299">
    <property type="entry name" value="ClpA/B_CS2"/>
</dbReference>
<dbReference type="GO" id="GO:0005737">
    <property type="term" value="C:cytoplasm"/>
    <property type="evidence" value="ECO:0007669"/>
    <property type="project" value="TreeGrafter"/>
</dbReference>
<dbReference type="GO" id="GO:0005524">
    <property type="term" value="F:ATP binding"/>
    <property type="evidence" value="ECO:0007669"/>
    <property type="project" value="UniProtKB-KW"/>
</dbReference>
<evidence type="ECO:0000313" key="9">
    <source>
        <dbReference type="EMBL" id="ALF60469.1"/>
    </source>
</evidence>
<comment type="similarity">
    <text evidence="1">Belongs to the ClpA/ClpB family.</text>
</comment>
<feature type="compositionally biased region" description="Basic and acidic residues" evidence="7">
    <location>
        <begin position="458"/>
        <end position="470"/>
    </location>
</feature>
<feature type="region of interest" description="Disordered" evidence="7">
    <location>
        <begin position="440"/>
        <end position="478"/>
    </location>
</feature>
<keyword evidence="4 9" id="KW-0067">ATP-binding</keyword>
<evidence type="ECO:0000256" key="5">
    <source>
        <dbReference type="ARBA" id="ARBA00023186"/>
    </source>
</evidence>
<proteinExistence type="inferred from homology"/>
<organism evidence="9 10">
    <name type="scientific">Psychrobacter urativorans</name>
    <dbReference type="NCBI Taxonomy" id="45610"/>
    <lineage>
        <taxon>Bacteria</taxon>
        <taxon>Pseudomonadati</taxon>
        <taxon>Pseudomonadota</taxon>
        <taxon>Gammaproteobacteria</taxon>
        <taxon>Moraxellales</taxon>
        <taxon>Moraxellaceae</taxon>
        <taxon>Psychrobacter</taxon>
    </lineage>
</organism>
<dbReference type="EMBL" id="CP012678">
    <property type="protein sequence ID" value="ALF60469.1"/>
    <property type="molecule type" value="Genomic_DNA"/>
</dbReference>
<dbReference type="Proteomes" id="UP000059847">
    <property type="component" value="Chromosome"/>
</dbReference>
<dbReference type="Pfam" id="PF10431">
    <property type="entry name" value="ClpB_D2-small"/>
    <property type="match status" value="1"/>
</dbReference>
<dbReference type="PRINTS" id="PR00300">
    <property type="entry name" value="CLPPROTEASEA"/>
</dbReference>